<name>A0AA88GKE9_NAELO</name>
<dbReference type="Proteomes" id="UP000816034">
    <property type="component" value="Unassembled WGS sequence"/>
</dbReference>
<sequence>MHLLGQVGCCGRNFFTKHHNTRPTPHNAFIIRNYSSEFVKNPHTQEQVDGLIYIPNYLSEEQANKLLAHVDSRPWFDSLISRRIQCYGIHYYYTKLFHAGLQPMRRSLLPLHELEFVTTRIEQDFSGIGIKFMKDEEIVGLPDYYELSSDSDSSTLASPSIGYETIEDDRINQCLVQEYYHHTIAKHVDNTNVFGKEIVGLSLVNSCEMDFENVENPEMNFKVLIEPNSLLIMTKDARFKWKHGIKRRKNYPRRISLTFRHLLYSPETTRFENNIFEATTSSSPPTTTTNSTLLSQLHYLNQHQQQQPLNSSHNQHLSLLGHETSQTLLLDNAGMLTSSATTMSQPSQQSSYVMSMLSGSVNHHNHTTTLTPAVQQQISNNNDNNTLLSQQQQPLTDELVFYKEIDQALSDYDSSLGLKVIHDATSQQQQQQYGLPQDLILSNMMMMNSGLVNHSSTCHAGSGTTATTATTTTTTPTLSVGPLGHQVIGGAAPAHNIQAFLQHQHQQQQQLSFQHQPQGNDHSQPNTITSLMMSMGGQNVVATGSPSSGMVFGQTPTNAPASNNSQHAFLIHQQGYSQQQPVLFHHQNNPSNLPVNSVSGTNNNGFMFQASQFQQQSFNTPFMINTSNNINNSNNNNHMMVSSPSSPLPTTVIANPFQQQSTSTMMMNNSFPIKSVENIKMESDRRKKRSNSTNSVMSIDSTSSSVNLQKHIHVRSHSNNTHQQHPNLSYAFHNSNNNINNNNMTPQSPLVLNTNHGNNRAIYSEPSSPVMMMGSSPIMINNNNNMMMTSSPTCSPTLSSSLPSTQSRRSRSGSMSSSGGGSTHKPSVPKRTSSLQFHTFFCDEEGNVKQQSSAAATNTTSSSPPTLNTTTTMNSSSNSTSTTTGASSSVVGNTSPMMASSPTIAKLNQIENRKKRSQSDGNLQMFEQKQSKKKSSGLNSPQTMFEQQQTELNTNSPGGSTQFTFVDNSSPNLSLQQQQALFSKKNYMPTYVLRHNIYDEFKFKSKNPNQKYYKFFANQ</sequence>
<feature type="compositionally biased region" description="Low complexity" evidence="1">
    <location>
        <begin position="852"/>
        <end position="895"/>
    </location>
</feature>
<comment type="caution">
    <text evidence="3">The sequence shown here is derived from an EMBL/GenBank/DDBJ whole genome shotgun (WGS) entry which is preliminary data.</text>
</comment>
<accession>A0AA88GKE9</accession>
<feature type="compositionally biased region" description="Low complexity" evidence="1">
    <location>
        <begin position="783"/>
        <end position="817"/>
    </location>
</feature>
<dbReference type="PANTHER" id="PTHR12463">
    <property type="entry name" value="OXYGENASE-RELATED"/>
    <property type="match status" value="1"/>
</dbReference>
<dbReference type="EMBL" id="PYSW02000031">
    <property type="protein sequence ID" value="KAG2378735.1"/>
    <property type="molecule type" value="Genomic_DNA"/>
</dbReference>
<evidence type="ECO:0000256" key="1">
    <source>
        <dbReference type="SAM" id="MobiDB-lite"/>
    </source>
</evidence>
<dbReference type="GeneID" id="68100337"/>
<keyword evidence="4" id="KW-1185">Reference proteome</keyword>
<dbReference type="InterPro" id="IPR037151">
    <property type="entry name" value="AlkB-like_sf"/>
</dbReference>
<feature type="compositionally biased region" description="Polar residues" evidence="1">
    <location>
        <begin position="936"/>
        <end position="961"/>
    </location>
</feature>
<evidence type="ECO:0000313" key="3">
    <source>
        <dbReference type="EMBL" id="KAG2378735.1"/>
    </source>
</evidence>
<feature type="domain" description="Alpha-ketoglutarate-dependent dioxygenase AlkB-like" evidence="2">
    <location>
        <begin position="50"/>
        <end position="260"/>
    </location>
</feature>
<evidence type="ECO:0000313" key="4">
    <source>
        <dbReference type="Proteomes" id="UP000816034"/>
    </source>
</evidence>
<dbReference type="InterPro" id="IPR027450">
    <property type="entry name" value="AlkB-like"/>
</dbReference>
<feature type="region of interest" description="Disordered" evidence="1">
    <location>
        <begin position="783"/>
        <end position="832"/>
    </location>
</feature>
<protein>
    <recommendedName>
        <fullName evidence="2">Alpha-ketoglutarate-dependent dioxygenase AlkB-like domain-containing protein</fullName>
    </recommendedName>
</protein>
<feature type="region of interest" description="Disordered" evidence="1">
    <location>
        <begin position="851"/>
        <end position="961"/>
    </location>
</feature>
<dbReference type="PANTHER" id="PTHR12463:SF1">
    <property type="entry name" value="2-OXOGLUTARATE AND FE-DEPENDENT OXYGENASE FAMILY PROTEIN"/>
    <property type="match status" value="1"/>
</dbReference>
<evidence type="ECO:0000259" key="2">
    <source>
        <dbReference type="Pfam" id="PF13532"/>
    </source>
</evidence>
<dbReference type="GO" id="GO:0016491">
    <property type="term" value="F:oxidoreductase activity"/>
    <property type="evidence" value="ECO:0007669"/>
    <property type="project" value="TreeGrafter"/>
</dbReference>
<proteinExistence type="predicted"/>
<organism evidence="3 4">
    <name type="scientific">Naegleria lovaniensis</name>
    <name type="common">Amoeba</name>
    <dbReference type="NCBI Taxonomy" id="51637"/>
    <lineage>
        <taxon>Eukaryota</taxon>
        <taxon>Discoba</taxon>
        <taxon>Heterolobosea</taxon>
        <taxon>Tetramitia</taxon>
        <taxon>Eutetramitia</taxon>
        <taxon>Vahlkampfiidae</taxon>
        <taxon>Naegleria</taxon>
    </lineage>
</organism>
<dbReference type="Gene3D" id="2.60.120.590">
    <property type="entry name" value="Alpha-ketoglutarate-dependent dioxygenase AlkB-like"/>
    <property type="match status" value="1"/>
</dbReference>
<dbReference type="SUPFAM" id="SSF51197">
    <property type="entry name" value="Clavaminate synthase-like"/>
    <property type="match status" value="1"/>
</dbReference>
<dbReference type="AlphaFoldDB" id="A0AA88GKE9"/>
<feature type="compositionally biased region" description="Polar residues" evidence="1">
    <location>
        <begin position="919"/>
        <end position="928"/>
    </location>
</feature>
<dbReference type="InterPro" id="IPR032857">
    <property type="entry name" value="ALKBH4"/>
</dbReference>
<feature type="compositionally biased region" description="Low complexity" evidence="1">
    <location>
        <begin position="692"/>
        <end position="706"/>
    </location>
</feature>
<feature type="region of interest" description="Disordered" evidence="1">
    <location>
        <begin position="680"/>
        <end position="706"/>
    </location>
</feature>
<reference evidence="3 4" key="1">
    <citation type="journal article" date="2018" name="BMC Genomics">
        <title>The genome of Naegleria lovaniensis, the basis for a comparative approach to unravel pathogenicity factors of the human pathogenic amoeba N. fowleri.</title>
        <authorList>
            <person name="Liechti N."/>
            <person name="Schurch N."/>
            <person name="Bruggmann R."/>
            <person name="Wittwer M."/>
        </authorList>
    </citation>
    <scope>NUCLEOTIDE SEQUENCE [LARGE SCALE GENOMIC DNA]</scope>
    <source>
        <strain evidence="3 4">ATCC 30569</strain>
    </source>
</reference>
<dbReference type="Pfam" id="PF13532">
    <property type="entry name" value="2OG-FeII_Oxy_2"/>
    <property type="match status" value="1"/>
</dbReference>
<dbReference type="GO" id="GO:0070988">
    <property type="term" value="P:demethylation"/>
    <property type="evidence" value="ECO:0007669"/>
    <property type="project" value="InterPro"/>
</dbReference>
<dbReference type="GO" id="GO:0032451">
    <property type="term" value="F:demethylase activity"/>
    <property type="evidence" value="ECO:0007669"/>
    <property type="project" value="TreeGrafter"/>
</dbReference>
<dbReference type="RefSeq" id="XP_044545997.1">
    <property type="nucleotide sequence ID" value="XM_044697897.1"/>
</dbReference>
<gene>
    <name evidence="3" type="ORF">C9374_007883</name>
</gene>